<name>A0A7I5E5H4_HAECO</name>
<evidence type="ECO:0000259" key="4">
    <source>
        <dbReference type="PROSITE" id="PS51462"/>
    </source>
</evidence>
<dbReference type="PANTHER" id="PTHR22769:SF56">
    <property type="entry name" value="8-OXO-DGDP PHOSPHATASE NUDT18"/>
    <property type="match status" value="1"/>
</dbReference>
<dbReference type="GO" id="GO:0044715">
    <property type="term" value="F:8-oxo-dGDP phosphatase activity"/>
    <property type="evidence" value="ECO:0007669"/>
    <property type="project" value="TreeGrafter"/>
</dbReference>
<dbReference type="PANTHER" id="PTHR22769">
    <property type="entry name" value="MUTT/NUDIX HYDROLASE"/>
    <property type="match status" value="1"/>
</dbReference>
<dbReference type="AlphaFoldDB" id="A0A7I5E5H4"/>
<feature type="region of interest" description="Disordered" evidence="3">
    <location>
        <begin position="1"/>
        <end position="50"/>
    </location>
</feature>
<reference evidence="6" key="1">
    <citation type="submission" date="2020-12" db="UniProtKB">
        <authorList>
            <consortium name="WormBaseParasite"/>
        </authorList>
    </citation>
    <scope>IDENTIFICATION</scope>
    <source>
        <strain evidence="6">MHco3</strain>
    </source>
</reference>
<sequence length="371" mass="42522">MVTSDEEYIAESRDPTPEPTPEFIDGGQPGDSPTRGILKNGKSAPQEKKKHLEGEIMNEERVPDMQLGKCRYVRLHDNVNYVAAGIILRGEGPKTEVLLIQEAKKTCYGKWYMPAGRVEAGETLENAVKREVREESGYECDVIELLSLEVQGSGWYRFSFFCQIASGELKTKPNQESLGAQWWLVDDVLAKKLSLRVKDFLPLIEQGLAYREALHTDLPRILPLNINVPGLFIEFMIVRHSLDESRTEVLVHKSIKDEDMLIEHEQPFPTVEFGFEYFFAMVVSKVYRHLLEEGGNVVFAPSHVVRIKCHPNPLQSLAHGISVRLYCQHKKSATKAVIRSPRYHWIPVESKSIREQLYMEKNQYRPTLRMI</sequence>
<comment type="similarity">
    <text evidence="2">Belongs to the Nudix hydrolase family.</text>
</comment>
<dbReference type="SUPFAM" id="SSF55811">
    <property type="entry name" value="Nudix"/>
    <property type="match status" value="1"/>
</dbReference>
<dbReference type="InterPro" id="IPR000086">
    <property type="entry name" value="NUDIX_hydrolase_dom"/>
</dbReference>
<evidence type="ECO:0000256" key="3">
    <source>
        <dbReference type="SAM" id="MobiDB-lite"/>
    </source>
</evidence>
<organism evidence="5 6">
    <name type="scientific">Haemonchus contortus</name>
    <name type="common">Barber pole worm</name>
    <dbReference type="NCBI Taxonomy" id="6289"/>
    <lineage>
        <taxon>Eukaryota</taxon>
        <taxon>Metazoa</taxon>
        <taxon>Ecdysozoa</taxon>
        <taxon>Nematoda</taxon>
        <taxon>Chromadorea</taxon>
        <taxon>Rhabditida</taxon>
        <taxon>Rhabditina</taxon>
        <taxon>Rhabditomorpha</taxon>
        <taxon>Strongyloidea</taxon>
        <taxon>Trichostrongylidae</taxon>
        <taxon>Haemonchus</taxon>
    </lineage>
</organism>
<evidence type="ECO:0000313" key="5">
    <source>
        <dbReference type="Proteomes" id="UP000025227"/>
    </source>
</evidence>
<dbReference type="InterPro" id="IPR015797">
    <property type="entry name" value="NUDIX_hydrolase-like_dom_sf"/>
</dbReference>
<evidence type="ECO:0000313" key="6">
    <source>
        <dbReference type="WBParaSite" id="HCON_00009790-00001"/>
    </source>
</evidence>
<dbReference type="PROSITE" id="PS00893">
    <property type="entry name" value="NUDIX_BOX"/>
    <property type="match status" value="1"/>
</dbReference>
<proteinExistence type="inferred from homology"/>
<dbReference type="InterPro" id="IPR020476">
    <property type="entry name" value="Nudix_hydrolase"/>
</dbReference>
<keyword evidence="5" id="KW-1185">Reference proteome</keyword>
<dbReference type="InterPro" id="IPR020084">
    <property type="entry name" value="NUDIX_hydrolase_CS"/>
</dbReference>
<feature type="domain" description="Nudix hydrolase" evidence="4">
    <location>
        <begin position="79"/>
        <end position="206"/>
    </location>
</feature>
<evidence type="ECO:0000256" key="1">
    <source>
        <dbReference type="ARBA" id="ARBA00022801"/>
    </source>
</evidence>
<protein>
    <submittedName>
        <fullName evidence="6">Nudix hydrolase domain-containing protein</fullName>
    </submittedName>
</protein>
<dbReference type="OrthoDB" id="10005910at2759"/>
<dbReference type="Pfam" id="PF00293">
    <property type="entry name" value="NUDIX"/>
    <property type="match status" value="1"/>
</dbReference>
<dbReference type="WBParaSite" id="HCON_00009790-00001">
    <property type="protein sequence ID" value="HCON_00009790-00001"/>
    <property type="gene ID" value="HCON_00009790"/>
</dbReference>
<dbReference type="Gene3D" id="3.90.79.10">
    <property type="entry name" value="Nucleoside Triphosphate Pyrophosphohydrolase"/>
    <property type="match status" value="1"/>
</dbReference>
<evidence type="ECO:0000256" key="2">
    <source>
        <dbReference type="RuleBase" id="RU003476"/>
    </source>
</evidence>
<dbReference type="GO" id="GO:0044716">
    <property type="term" value="F:8-oxo-GDP phosphatase activity"/>
    <property type="evidence" value="ECO:0007669"/>
    <property type="project" value="TreeGrafter"/>
</dbReference>
<dbReference type="Proteomes" id="UP000025227">
    <property type="component" value="Unplaced"/>
</dbReference>
<accession>A0A7I5E5H4</accession>
<dbReference type="PRINTS" id="PR00502">
    <property type="entry name" value="NUDIXFAMILY"/>
</dbReference>
<keyword evidence="1 2" id="KW-0378">Hydrolase</keyword>
<dbReference type="PROSITE" id="PS51462">
    <property type="entry name" value="NUDIX"/>
    <property type="match status" value="1"/>
</dbReference>
<dbReference type="OMA" id="PRYHWIP"/>